<dbReference type="EMBL" id="CAMXCT030000338">
    <property type="protein sequence ID" value="CAL4764701.1"/>
    <property type="molecule type" value="Genomic_DNA"/>
</dbReference>
<feature type="transmembrane region" description="Helical" evidence="5">
    <location>
        <begin position="15"/>
        <end position="34"/>
    </location>
</feature>
<protein>
    <submittedName>
        <fullName evidence="9">E3 ubiquitin-protein ligase RGLG1</fullName>
    </submittedName>
</protein>
<dbReference type="AlphaFoldDB" id="A0A9P1FHN0"/>
<evidence type="ECO:0000256" key="2">
    <source>
        <dbReference type="ARBA" id="ARBA00022771"/>
    </source>
</evidence>
<keyword evidence="3" id="KW-0862">Zinc</keyword>
<dbReference type="Gene3D" id="3.30.40.10">
    <property type="entry name" value="Zinc/RING finger domain, C3HC4 (zinc finger)"/>
    <property type="match status" value="1"/>
</dbReference>
<feature type="domain" description="RING-type" evidence="6">
    <location>
        <begin position="105"/>
        <end position="142"/>
    </location>
</feature>
<keyword evidence="2 4" id="KW-0863">Zinc-finger</keyword>
<dbReference type="PROSITE" id="PS50089">
    <property type="entry name" value="ZF_RING_2"/>
    <property type="match status" value="1"/>
</dbReference>
<dbReference type="EMBL" id="CAMXCT020000338">
    <property type="protein sequence ID" value="CAL1130764.1"/>
    <property type="molecule type" value="Genomic_DNA"/>
</dbReference>
<accession>A0A9P1FHN0</accession>
<dbReference type="InterPro" id="IPR013083">
    <property type="entry name" value="Znf_RING/FYVE/PHD"/>
</dbReference>
<evidence type="ECO:0000256" key="3">
    <source>
        <dbReference type="ARBA" id="ARBA00022833"/>
    </source>
</evidence>
<proteinExistence type="predicted"/>
<keyword evidence="5" id="KW-0812">Transmembrane</keyword>
<comment type="caution">
    <text evidence="7">The sequence shown here is derived from an EMBL/GenBank/DDBJ whole genome shotgun (WGS) entry which is preliminary data.</text>
</comment>
<evidence type="ECO:0000259" key="6">
    <source>
        <dbReference type="PROSITE" id="PS50089"/>
    </source>
</evidence>
<dbReference type="SUPFAM" id="SSF57850">
    <property type="entry name" value="RING/U-box"/>
    <property type="match status" value="1"/>
</dbReference>
<dbReference type="InterPro" id="IPR017907">
    <property type="entry name" value="Znf_RING_CS"/>
</dbReference>
<reference evidence="8" key="2">
    <citation type="submission" date="2024-04" db="EMBL/GenBank/DDBJ databases">
        <authorList>
            <person name="Chen Y."/>
            <person name="Shah S."/>
            <person name="Dougan E. K."/>
            <person name="Thang M."/>
            <person name="Chan C."/>
        </authorList>
    </citation>
    <scope>NUCLEOTIDE SEQUENCE [LARGE SCALE GENOMIC DNA]</scope>
</reference>
<dbReference type="PROSITE" id="PS00518">
    <property type="entry name" value="ZF_RING_1"/>
    <property type="match status" value="1"/>
</dbReference>
<dbReference type="GO" id="GO:0008270">
    <property type="term" value="F:zinc ion binding"/>
    <property type="evidence" value="ECO:0007669"/>
    <property type="project" value="UniProtKB-KW"/>
</dbReference>
<evidence type="ECO:0000256" key="5">
    <source>
        <dbReference type="SAM" id="Phobius"/>
    </source>
</evidence>
<dbReference type="Pfam" id="PF13920">
    <property type="entry name" value="zf-C3HC4_3"/>
    <property type="match status" value="1"/>
</dbReference>
<evidence type="ECO:0000256" key="4">
    <source>
        <dbReference type="PROSITE-ProRule" id="PRU00175"/>
    </source>
</evidence>
<evidence type="ECO:0000313" key="10">
    <source>
        <dbReference type="Proteomes" id="UP001152797"/>
    </source>
</evidence>
<keyword evidence="10" id="KW-1185">Reference proteome</keyword>
<keyword evidence="5" id="KW-1133">Transmembrane helix</keyword>
<dbReference type="Proteomes" id="UP001152797">
    <property type="component" value="Unassembled WGS sequence"/>
</dbReference>
<dbReference type="OrthoDB" id="3045089at2759"/>
<keyword evidence="5" id="KW-0472">Membrane</keyword>
<gene>
    <name evidence="7" type="ORF">C1SCF055_LOCUS5533</name>
</gene>
<evidence type="ECO:0000313" key="9">
    <source>
        <dbReference type="EMBL" id="CAL4764701.1"/>
    </source>
</evidence>
<dbReference type="EMBL" id="CAMXCT010000338">
    <property type="protein sequence ID" value="CAI3977389.1"/>
    <property type="molecule type" value="Genomic_DNA"/>
</dbReference>
<dbReference type="InterPro" id="IPR001841">
    <property type="entry name" value="Znf_RING"/>
</dbReference>
<sequence length="153" mass="16610">MGNVIAAFGEEGIKLFPFAAVIVVVIYAAVRLLFGSCENFGYQLRSETRELLGYPPLPLREDAEGREVAITGMSQGLLQAFFEILPLSRDIPASTAEPANGGPACPVCILNWPNAALDCGHRVCAACLQEIRGRSNCCPVCRDPIRRAVRLYN</sequence>
<evidence type="ECO:0000313" key="7">
    <source>
        <dbReference type="EMBL" id="CAI3977389.1"/>
    </source>
</evidence>
<name>A0A9P1FHN0_9DINO</name>
<evidence type="ECO:0000256" key="1">
    <source>
        <dbReference type="ARBA" id="ARBA00022723"/>
    </source>
</evidence>
<reference evidence="7" key="1">
    <citation type="submission" date="2022-10" db="EMBL/GenBank/DDBJ databases">
        <authorList>
            <person name="Chen Y."/>
            <person name="Dougan E. K."/>
            <person name="Chan C."/>
            <person name="Rhodes N."/>
            <person name="Thang M."/>
        </authorList>
    </citation>
    <scope>NUCLEOTIDE SEQUENCE</scope>
</reference>
<keyword evidence="1" id="KW-0479">Metal-binding</keyword>
<evidence type="ECO:0000313" key="8">
    <source>
        <dbReference type="EMBL" id="CAL1130764.1"/>
    </source>
</evidence>
<organism evidence="7">
    <name type="scientific">Cladocopium goreaui</name>
    <dbReference type="NCBI Taxonomy" id="2562237"/>
    <lineage>
        <taxon>Eukaryota</taxon>
        <taxon>Sar</taxon>
        <taxon>Alveolata</taxon>
        <taxon>Dinophyceae</taxon>
        <taxon>Suessiales</taxon>
        <taxon>Symbiodiniaceae</taxon>
        <taxon>Cladocopium</taxon>
    </lineage>
</organism>